<dbReference type="EMBL" id="JH159152">
    <property type="protein sequence ID" value="EGZ25355.1"/>
    <property type="molecule type" value="Genomic_DNA"/>
</dbReference>
<accession>G4YSC4</accession>
<evidence type="ECO:0000313" key="2">
    <source>
        <dbReference type="EMBL" id="EGZ25355.1"/>
    </source>
</evidence>
<protein>
    <submittedName>
        <fullName evidence="2">Uncharacterized protein</fullName>
    </submittedName>
</protein>
<organism evidence="2 3">
    <name type="scientific">Phytophthora sojae (strain P6497)</name>
    <name type="common">Soybean stem and root rot agent</name>
    <name type="synonym">Phytophthora megasperma f. sp. glycines</name>
    <dbReference type="NCBI Taxonomy" id="1094619"/>
    <lineage>
        <taxon>Eukaryota</taxon>
        <taxon>Sar</taxon>
        <taxon>Stramenopiles</taxon>
        <taxon>Oomycota</taxon>
        <taxon>Peronosporomycetes</taxon>
        <taxon>Peronosporales</taxon>
        <taxon>Peronosporaceae</taxon>
        <taxon>Phytophthora</taxon>
    </lineage>
</organism>
<dbReference type="Proteomes" id="UP000002640">
    <property type="component" value="Unassembled WGS sequence"/>
</dbReference>
<dbReference type="GeneID" id="20641440"/>
<keyword evidence="3" id="KW-1185">Reference proteome</keyword>
<feature type="compositionally biased region" description="Polar residues" evidence="1">
    <location>
        <begin position="11"/>
        <end position="20"/>
    </location>
</feature>
<dbReference type="InParanoid" id="G4YSC4"/>
<feature type="region of interest" description="Disordered" evidence="1">
    <location>
        <begin position="1"/>
        <end position="34"/>
    </location>
</feature>
<evidence type="ECO:0000313" key="3">
    <source>
        <dbReference type="Proteomes" id="UP000002640"/>
    </source>
</evidence>
<proteinExistence type="predicted"/>
<dbReference type="RefSeq" id="XP_009520643.1">
    <property type="nucleotide sequence ID" value="XM_009522348.1"/>
</dbReference>
<dbReference type="AlphaFoldDB" id="G4YSC4"/>
<gene>
    <name evidence="2" type="ORF">PHYSODRAFT_297048</name>
</gene>
<reference evidence="2 3" key="1">
    <citation type="journal article" date="2006" name="Science">
        <title>Phytophthora genome sequences uncover evolutionary origins and mechanisms of pathogenesis.</title>
        <authorList>
            <person name="Tyler B.M."/>
            <person name="Tripathy S."/>
            <person name="Zhang X."/>
            <person name="Dehal P."/>
            <person name="Jiang R.H."/>
            <person name="Aerts A."/>
            <person name="Arredondo F.D."/>
            <person name="Baxter L."/>
            <person name="Bensasson D."/>
            <person name="Beynon J.L."/>
            <person name="Chapman J."/>
            <person name="Damasceno C.M."/>
            <person name="Dorrance A.E."/>
            <person name="Dou D."/>
            <person name="Dickerman A.W."/>
            <person name="Dubchak I.L."/>
            <person name="Garbelotto M."/>
            <person name="Gijzen M."/>
            <person name="Gordon S.G."/>
            <person name="Govers F."/>
            <person name="Grunwald N.J."/>
            <person name="Huang W."/>
            <person name="Ivors K.L."/>
            <person name="Jones R.W."/>
            <person name="Kamoun S."/>
            <person name="Krampis K."/>
            <person name="Lamour K.H."/>
            <person name="Lee M.K."/>
            <person name="McDonald W.H."/>
            <person name="Medina M."/>
            <person name="Meijer H.J."/>
            <person name="Nordberg E.K."/>
            <person name="Maclean D.J."/>
            <person name="Ospina-Giraldo M.D."/>
            <person name="Morris P.F."/>
            <person name="Phuntumart V."/>
            <person name="Putnam N.H."/>
            <person name="Rash S."/>
            <person name="Rose J.K."/>
            <person name="Sakihama Y."/>
            <person name="Salamov A.A."/>
            <person name="Savidor A."/>
            <person name="Scheuring C.F."/>
            <person name="Smith B.M."/>
            <person name="Sobral B.W."/>
            <person name="Terry A."/>
            <person name="Torto-Alalibo T.A."/>
            <person name="Win J."/>
            <person name="Xu Z."/>
            <person name="Zhang H."/>
            <person name="Grigoriev I.V."/>
            <person name="Rokhsar D.S."/>
            <person name="Boore J.L."/>
        </authorList>
    </citation>
    <scope>NUCLEOTIDE SEQUENCE [LARGE SCALE GENOMIC DNA]</scope>
    <source>
        <strain evidence="2 3">P6497</strain>
    </source>
</reference>
<name>G4YSC4_PHYSP</name>
<dbReference type="KEGG" id="psoj:PHYSODRAFT_297048"/>
<evidence type="ECO:0000256" key="1">
    <source>
        <dbReference type="SAM" id="MobiDB-lite"/>
    </source>
</evidence>
<sequence length="496" mass="55918">MTARNRRATPNVHSSPTTAHPAQRQKAKQAAMPRGENDFRLLKKSWVDKLPSLQSSSWYWHCETKCATTDLHRTWLGKRNIVVAGEIPLAVIATIMYRDTGCFLPFIAKRKSLLLGQRNVTSMLVELQDWIIAKQLRQREVEQRFMAFDFETNEQAQPSARDVTVPASHTVSSGVSYKDVVSGFCATERKPHADATGMTELNELYKICTAPAQPTTSLRAFTQKELRTMDLIIGGELEIPAVPPFLVNVLNQADLAAFEKLMTPPKTAAADLQIEAADFIRALSTIVYTEPQRLITFAFPSFAFPSNQAAQRWVGWRVPLGNGRIELFDYAEMRKQVDEHGLHPVVRLDSYELTVLVLHREVSAEELFHLLDNVMEVPILNLQRVGRARGGTDSRAWKVQLTVPMWPVALKKYTHWKWLDVELTNFHHTVFVAPPCTPCRAFGHGHATCMQTEDEVAASRRRLTLDVAAASVGPTTKLQLFKPVQPIRDMADFLRA</sequence>